<name>Q9TQX5_BOVIN</name>
<dbReference type="GO" id="GO:0004364">
    <property type="term" value="F:glutathione transferase activity"/>
    <property type="evidence" value="ECO:0007669"/>
    <property type="project" value="UniProtKB-EC"/>
</dbReference>
<sequence>IAVAPFKTPKEKEESYDLIL</sequence>
<keyword id="KW-0903">Direct protein sequencing</keyword>
<proteinExistence type="evidence at protein level"/>
<organism>
    <name type="scientific">Bos taurus</name>
    <name type="common">Bovine</name>
    <dbReference type="NCBI Taxonomy" id="9913"/>
    <lineage>
        <taxon>Eukaryota</taxon>
        <taxon>Metazoa</taxon>
        <taxon>Chordata</taxon>
        <taxon>Craniata</taxon>
        <taxon>Vertebrata</taxon>
        <taxon>Euteleostomi</taxon>
        <taxon>Mammalia</taxon>
        <taxon>Eutheria</taxon>
        <taxon>Laurasiatheria</taxon>
        <taxon>Artiodactyla</taxon>
        <taxon>Ruminantia</taxon>
        <taxon>Pecora</taxon>
        <taxon>Bovidae</taxon>
        <taxon>Bovinae</taxon>
        <taxon>Bos</taxon>
    </lineage>
</organism>
<dbReference type="AlphaFoldDB" id="Q9TQX5"/>
<accession>Q9TQX5</accession>
<dbReference type="EC" id="2.5.1.18"/>
<protein>
    <submittedName>
        <fullName>4-HYDROXYNONENAL metabolizing glutathione S-transferase</fullName>
        <ecNumber>2.5.1.18</ecNumber>
    </submittedName>
</protein>
<reference key="1">
    <citation type="journal article" date="1996" name="Biochim. Biophys. Acta">
        <title>Purification and characterization of a 4-hydroxynonenal metabolizing glutathione S-transferase isozyme from bovine pulmonary microvessel endothelial cells.</title>
        <authorList>
            <person name="He N.G."/>
            <person name="Singhal S.S."/>
            <person name="Chaubey M."/>
            <person name="Awasthi S."/>
            <person name="Zimniak P."/>
            <person name="Partridge C.A."/>
            <person name="Awasthi Y.C."/>
        </authorList>
    </citation>
    <scope>PROTEIN SEQUENCE</scope>
</reference>